<dbReference type="Proteomes" id="UP001595867">
    <property type="component" value="Unassembled WGS sequence"/>
</dbReference>
<evidence type="ECO:0000313" key="2">
    <source>
        <dbReference type="Proteomes" id="UP001595867"/>
    </source>
</evidence>
<organism evidence="1 2">
    <name type="scientific">Actinoplanes subglobosus</name>
    <dbReference type="NCBI Taxonomy" id="1547892"/>
    <lineage>
        <taxon>Bacteria</taxon>
        <taxon>Bacillati</taxon>
        <taxon>Actinomycetota</taxon>
        <taxon>Actinomycetes</taxon>
        <taxon>Micromonosporales</taxon>
        <taxon>Micromonosporaceae</taxon>
        <taxon>Actinoplanes</taxon>
    </lineage>
</organism>
<proteinExistence type="predicted"/>
<comment type="caution">
    <text evidence="1">The sequence shown here is derived from an EMBL/GenBank/DDBJ whole genome shotgun (WGS) entry which is preliminary data.</text>
</comment>
<gene>
    <name evidence="1" type="ORF">ACFO0C_35065</name>
</gene>
<name>A0ABV8J584_9ACTN</name>
<sequence>MNFPVALVTAVAATRDATGSARPGAPVVPHAERPRRTRTIRAGLARNLIRAAHVIAPT</sequence>
<accession>A0ABV8J584</accession>
<protein>
    <submittedName>
        <fullName evidence="1">Uncharacterized protein</fullName>
    </submittedName>
</protein>
<dbReference type="RefSeq" id="WP_378071068.1">
    <property type="nucleotide sequence ID" value="NZ_JBHSBL010000024.1"/>
</dbReference>
<dbReference type="EMBL" id="JBHSBL010000024">
    <property type="protein sequence ID" value="MFC4070180.1"/>
    <property type="molecule type" value="Genomic_DNA"/>
</dbReference>
<evidence type="ECO:0000313" key="1">
    <source>
        <dbReference type="EMBL" id="MFC4070180.1"/>
    </source>
</evidence>
<keyword evidence="2" id="KW-1185">Reference proteome</keyword>
<reference evidence="2" key="1">
    <citation type="journal article" date="2019" name="Int. J. Syst. Evol. Microbiol.">
        <title>The Global Catalogue of Microorganisms (GCM) 10K type strain sequencing project: providing services to taxonomists for standard genome sequencing and annotation.</title>
        <authorList>
            <consortium name="The Broad Institute Genomics Platform"/>
            <consortium name="The Broad Institute Genome Sequencing Center for Infectious Disease"/>
            <person name="Wu L."/>
            <person name="Ma J."/>
        </authorList>
    </citation>
    <scope>NUCLEOTIDE SEQUENCE [LARGE SCALE GENOMIC DNA]</scope>
    <source>
        <strain evidence="2">TBRC 5832</strain>
    </source>
</reference>